<keyword evidence="14" id="KW-1185">Reference proteome</keyword>
<dbReference type="InterPro" id="IPR012678">
    <property type="entry name" value="Ribosomal_uL23/eL15/eS24_sf"/>
</dbReference>
<dbReference type="GO" id="GO:0003735">
    <property type="term" value="F:structural constituent of ribosome"/>
    <property type="evidence" value="ECO:0007669"/>
    <property type="project" value="InterPro"/>
</dbReference>
<dbReference type="SMART" id="SM01384">
    <property type="entry name" value="Ribosomal_L15e"/>
    <property type="match status" value="1"/>
</dbReference>
<feature type="transmembrane region" description="Helical" evidence="12">
    <location>
        <begin position="707"/>
        <end position="724"/>
    </location>
</feature>
<feature type="transmembrane region" description="Helical" evidence="12">
    <location>
        <begin position="492"/>
        <end position="513"/>
    </location>
</feature>
<dbReference type="GO" id="GO:0042937">
    <property type="term" value="F:tripeptide transmembrane transporter activity"/>
    <property type="evidence" value="ECO:0007669"/>
    <property type="project" value="InterPro"/>
</dbReference>
<dbReference type="GO" id="GO:0005840">
    <property type="term" value="C:ribosome"/>
    <property type="evidence" value="ECO:0007669"/>
    <property type="project" value="UniProtKB-KW"/>
</dbReference>
<dbReference type="InterPro" id="IPR044739">
    <property type="entry name" value="NRT1/PTR"/>
</dbReference>
<keyword evidence="6 12" id="KW-0812">Transmembrane</keyword>
<keyword evidence="9 12" id="KW-0472">Membrane</keyword>
<dbReference type="PANTHER" id="PTHR11654">
    <property type="entry name" value="OLIGOPEPTIDE TRANSPORTER-RELATED"/>
    <property type="match status" value="1"/>
</dbReference>
<dbReference type="GO" id="GO:0003729">
    <property type="term" value="F:mRNA binding"/>
    <property type="evidence" value="ECO:0007669"/>
    <property type="project" value="UniProtKB-ARBA"/>
</dbReference>
<dbReference type="Gene3D" id="3.40.1120.10">
    <property type="entry name" value="Ribosomal protein l15e"/>
    <property type="match status" value="1"/>
</dbReference>
<proteinExistence type="inferred from homology"/>
<evidence type="ECO:0000256" key="10">
    <source>
        <dbReference type="ARBA" id="ARBA00023274"/>
    </source>
</evidence>
<feature type="transmembrane region" description="Helical" evidence="12">
    <location>
        <begin position="195"/>
        <end position="214"/>
    </location>
</feature>
<keyword evidence="5" id="KW-0597">Phosphoprotein</keyword>
<dbReference type="SUPFAM" id="SSF103473">
    <property type="entry name" value="MFS general substrate transporter"/>
    <property type="match status" value="2"/>
</dbReference>
<feature type="transmembrane region" description="Helical" evidence="12">
    <location>
        <begin position="368"/>
        <end position="388"/>
    </location>
</feature>
<dbReference type="InterPro" id="IPR000109">
    <property type="entry name" value="POT_fam"/>
</dbReference>
<evidence type="ECO:0000256" key="5">
    <source>
        <dbReference type="ARBA" id="ARBA00022553"/>
    </source>
</evidence>
<dbReference type="InterPro" id="IPR000439">
    <property type="entry name" value="Ribosomal_eL15"/>
</dbReference>
<dbReference type="InterPro" id="IPR018456">
    <property type="entry name" value="PTR2_symporter_CS"/>
</dbReference>
<feature type="transmembrane region" description="Helical" evidence="12">
    <location>
        <begin position="925"/>
        <end position="945"/>
    </location>
</feature>
<keyword evidence="7 11" id="KW-0689">Ribosomal protein</keyword>
<comment type="similarity">
    <text evidence="3 11">Belongs to the eukaryotic ribosomal protein eL15 family.</text>
</comment>
<evidence type="ECO:0000256" key="9">
    <source>
        <dbReference type="ARBA" id="ARBA00023136"/>
    </source>
</evidence>
<dbReference type="FunFam" id="3.40.1120.10:FF:000001">
    <property type="entry name" value="Ribosomal protein L15"/>
    <property type="match status" value="1"/>
</dbReference>
<name>A0AAD6Q2M2_9ROSI</name>
<dbReference type="InterPro" id="IPR036259">
    <property type="entry name" value="MFS_trans_sf"/>
</dbReference>
<feature type="transmembrane region" description="Helical" evidence="12">
    <location>
        <begin position="220"/>
        <end position="240"/>
    </location>
</feature>
<feature type="transmembrane region" description="Helical" evidence="12">
    <location>
        <begin position="1049"/>
        <end position="1070"/>
    </location>
</feature>
<accession>A0AAD6Q2M2</accession>
<dbReference type="GO" id="GO:0080054">
    <property type="term" value="F:low-affinity nitrate transmembrane transporter activity"/>
    <property type="evidence" value="ECO:0007669"/>
    <property type="project" value="UniProtKB-ARBA"/>
</dbReference>
<feature type="transmembrane region" description="Helical" evidence="12">
    <location>
        <begin position="664"/>
        <end position="687"/>
    </location>
</feature>
<dbReference type="CDD" id="cd17417">
    <property type="entry name" value="MFS_NPF5"/>
    <property type="match status" value="2"/>
</dbReference>
<evidence type="ECO:0000256" key="1">
    <source>
        <dbReference type="ARBA" id="ARBA00004141"/>
    </source>
</evidence>
<evidence type="ECO:0000256" key="7">
    <source>
        <dbReference type="ARBA" id="ARBA00022980"/>
    </source>
</evidence>
<comment type="similarity">
    <text evidence="2">Belongs to the major facilitator superfamily. Proton-dependent oligopeptide transporter (POT/PTR) (TC 2.A.17) family.</text>
</comment>
<evidence type="ECO:0000256" key="8">
    <source>
        <dbReference type="ARBA" id="ARBA00022989"/>
    </source>
</evidence>
<feature type="transmembrane region" description="Helical" evidence="12">
    <location>
        <begin position="77"/>
        <end position="99"/>
    </location>
</feature>
<gene>
    <name evidence="13" type="ORF">NC653_031390</name>
</gene>
<keyword evidence="4" id="KW-0813">Transport</keyword>
<dbReference type="GO" id="GO:1990904">
    <property type="term" value="C:ribonucleoprotein complex"/>
    <property type="evidence" value="ECO:0007669"/>
    <property type="project" value="UniProtKB-KW"/>
</dbReference>
<dbReference type="NCBIfam" id="NF003269">
    <property type="entry name" value="PRK04243.1"/>
    <property type="match status" value="1"/>
</dbReference>
<comment type="subcellular location">
    <subcellularLocation>
        <location evidence="1">Membrane</location>
        <topology evidence="1">Multi-pass membrane protein</topology>
    </subcellularLocation>
</comment>
<dbReference type="Gene3D" id="1.20.1250.20">
    <property type="entry name" value="MFS general substrate transporter like domains"/>
    <property type="match status" value="2"/>
</dbReference>
<evidence type="ECO:0000256" key="3">
    <source>
        <dbReference type="ARBA" id="ARBA00006857"/>
    </source>
</evidence>
<dbReference type="PROSITE" id="PS01194">
    <property type="entry name" value="RIBOSOMAL_L15E"/>
    <property type="match status" value="1"/>
</dbReference>
<keyword evidence="10 11" id="KW-0687">Ribonucleoprotein</keyword>
<organism evidence="13 14">
    <name type="scientific">Populus alba x Populus x berolinensis</name>
    <dbReference type="NCBI Taxonomy" id="444605"/>
    <lineage>
        <taxon>Eukaryota</taxon>
        <taxon>Viridiplantae</taxon>
        <taxon>Streptophyta</taxon>
        <taxon>Embryophyta</taxon>
        <taxon>Tracheophyta</taxon>
        <taxon>Spermatophyta</taxon>
        <taxon>Magnoliopsida</taxon>
        <taxon>eudicotyledons</taxon>
        <taxon>Gunneridae</taxon>
        <taxon>Pentapetalae</taxon>
        <taxon>rosids</taxon>
        <taxon>fabids</taxon>
        <taxon>Malpighiales</taxon>
        <taxon>Salicaceae</taxon>
        <taxon>Saliceae</taxon>
        <taxon>Populus</taxon>
    </lineage>
</organism>
<feature type="transmembrane region" description="Helical" evidence="12">
    <location>
        <begin position="966"/>
        <end position="986"/>
    </location>
</feature>
<sequence>MPRSDTQTPLLHEAVEGCADYNGRPVYRSISGGWRSAFFIIGVEVAERSAYYGISSNLITYLAGTLGQSTATAAENVNVWSGTTMLLPLLGAFIADSFLGRYRTIVVASCIYILGLSLLTLSAVLPSSRDSGCQTADAISLCSPDPRQVIVFFVSLYIVAIGQGGHKPCVQAFGADQFDGKHPEESKAKSSFFNWWYFSMNSGMVVALLILNYIQDNLNWGLGFGIPCIIMVGALVVFLLGTKTYRYGIKTAERSAFLRIGQVFVEAVRNWRTNSSAIDCREEALGIVPHQCSEQFKFLNKALLTPNGSKEDGKVCSIGEVEEAKAVLRLVPIWTTCLIYGIVFAQSSTFFTKQGATMDRSISPGLDLPAASLQSLIYLSIVFLIPFYDRVLVPTARALTRKPSGISMLQRIGTGILLSALSMVLSAVVEMKRLRTAREYGLVDLPNTTIPMSVCWLVPQYILYGAADVFAMVGLQEFFYDQVPSELRSVGLSLYLSIFGVGSFLSSFLISGIEKATGRDGHDSWFANNLNRAHLDYFYWLLAGLSVVQLAAFLNHCSQSLRLLEMATETPPLLPYAVDRSVDYKGFSSSGGWKCAFLIIGVEIAERSAYYGISGNLITYLTGPLGQSTVTAAENLNLWSGTAWLLPLLGAFVADSFLGRYRTIIVAAFIYILGLGLLTLSAVLPSVRAYDCQSADTIQLCSPDPSLILFFVALYLVAFGQGGFRPCVQAFGADQFDGQDPEERKSRSSFFNWWNFGMSAGVIVILPFLNYIQDNLNWGFGFGIPCVVMAVSLVIFLLGTKMYRYSIRREEEHPFLRIGRVLVKAIRNWRISPAVSFKEDASCIVSRQNSEQFEFLNKALLEISGSEDSWMACTPREVEEAKAVLRLVPIWTSCLIFATVGSQVGTFFTKQARTMNRSISERLEFPAASIQLSIPLAIVVLVPIYDRVFVPVARRLTGEHSGITMLQRIGTGLFSSVLAMAVAALVEMKRLKTAEEHGLVDMPNVTIPMSGWWLIPQLVLLGAADVFTIIGLQEFFYDQVPSELKSVGLALFLSVLGVGNFLSGFLISIIDKTTGKDGDDSWFANNLNRAHLDYFYWILAVLRAYKYVSELWRKKQSDVMRFLQRVRCWEYRQHPSIVRVTHPTRPDKARRLGYKAKQGYVVYRIRVRRGGRKRPVPKGIVYGKPTNQGVTQLKFQRSKRSVAEERAGRKLGGLRVLNSYWINEDSTYKYFEVILVDVAHNAIRNDPRINWLCNPVHKHRELRGLTSAGKKYRGLRGRGHLHHKARPSRRANWKRNNTLSLRRYR</sequence>
<feature type="transmembrane region" description="Helical" evidence="12">
    <location>
        <begin position="778"/>
        <end position="799"/>
    </location>
</feature>
<reference evidence="13" key="1">
    <citation type="journal article" date="2023" name="Mol. Ecol. Resour.">
        <title>Chromosome-level genome assembly of a triploid poplar Populus alba 'Berolinensis'.</title>
        <authorList>
            <person name="Chen S."/>
            <person name="Yu Y."/>
            <person name="Wang X."/>
            <person name="Wang S."/>
            <person name="Zhang T."/>
            <person name="Zhou Y."/>
            <person name="He R."/>
            <person name="Meng N."/>
            <person name="Wang Y."/>
            <person name="Liu W."/>
            <person name="Liu Z."/>
            <person name="Liu J."/>
            <person name="Guo Q."/>
            <person name="Huang H."/>
            <person name="Sederoff R.R."/>
            <person name="Wang G."/>
            <person name="Qu G."/>
            <person name="Chen S."/>
        </authorList>
    </citation>
    <scope>NUCLEOTIDE SEQUENCE</scope>
    <source>
        <strain evidence="13">SC-2020</strain>
    </source>
</reference>
<feature type="transmembrane region" description="Helical" evidence="12">
    <location>
        <begin position="409"/>
        <end position="429"/>
    </location>
</feature>
<dbReference type="Pfam" id="PF00827">
    <property type="entry name" value="Ribosomal_L15e"/>
    <property type="match status" value="1"/>
</dbReference>
<evidence type="ECO:0000313" key="14">
    <source>
        <dbReference type="Proteomes" id="UP001164929"/>
    </source>
</evidence>
<comment type="caution">
    <text evidence="13">The sequence shown here is derived from an EMBL/GenBank/DDBJ whole genome shotgun (WGS) entry which is preliminary data.</text>
</comment>
<dbReference type="InterPro" id="IPR020925">
    <property type="entry name" value="Ribosomal_eL15_CS"/>
</dbReference>
<feature type="transmembrane region" description="Helical" evidence="12">
    <location>
        <begin position="537"/>
        <end position="554"/>
    </location>
</feature>
<feature type="transmembrane region" description="Helical" evidence="12">
    <location>
        <begin position="105"/>
        <end position="125"/>
    </location>
</feature>
<dbReference type="GO" id="GO:0009705">
    <property type="term" value="C:plant-type vacuole membrane"/>
    <property type="evidence" value="ECO:0007669"/>
    <property type="project" value="UniProtKB-ARBA"/>
</dbReference>
<dbReference type="Proteomes" id="UP001164929">
    <property type="component" value="Chromosome 13"/>
</dbReference>
<dbReference type="EMBL" id="JAQIZT010000013">
    <property type="protein sequence ID" value="KAJ6975530.1"/>
    <property type="molecule type" value="Genomic_DNA"/>
</dbReference>
<evidence type="ECO:0000256" key="12">
    <source>
        <dbReference type="SAM" id="Phobius"/>
    </source>
</evidence>
<feature type="transmembrane region" description="Helical" evidence="12">
    <location>
        <begin position="1012"/>
        <end position="1037"/>
    </location>
</feature>
<dbReference type="Pfam" id="PF00854">
    <property type="entry name" value="PTR2"/>
    <property type="match status" value="2"/>
</dbReference>
<protein>
    <recommendedName>
        <fullName evidence="11">Ribosomal protein L15</fullName>
    </recommendedName>
</protein>
<feature type="transmembrane region" description="Helical" evidence="12">
    <location>
        <begin position="753"/>
        <end position="772"/>
    </location>
</feature>
<evidence type="ECO:0000256" key="11">
    <source>
        <dbReference type="RuleBase" id="RU000663"/>
    </source>
</evidence>
<evidence type="ECO:0000256" key="6">
    <source>
        <dbReference type="ARBA" id="ARBA00022692"/>
    </source>
</evidence>
<dbReference type="SUPFAM" id="SSF54189">
    <property type="entry name" value="Ribosomal proteins S24e, L23 and L15e"/>
    <property type="match status" value="1"/>
</dbReference>
<evidence type="ECO:0000256" key="4">
    <source>
        <dbReference type="ARBA" id="ARBA00022448"/>
    </source>
</evidence>
<keyword evidence="8 12" id="KW-1133">Transmembrane helix</keyword>
<dbReference type="FunFam" id="1.20.1250.20:FF:000147">
    <property type="entry name" value="Protein NRT1/ PTR family 5.10"/>
    <property type="match status" value="2"/>
</dbReference>
<evidence type="ECO:0000313" key="13">
    <source>
        <dbReference type="EMBL" id="KAJ6975530.1"/>
    </source>
</evidence>
<feature type="transmembrane region" description="Helical" evidence="12">
    <location>
        <begin position="327"/>
        <end position="348"/>
    </location>
</feature>
<dbReference type="InterPro" id="IPR024794">
    <property type="entry name" value="Rbsml_eL15_core_dom_sf"/>
</dbReference>
<evidence type="ECO:0000256" key="2">
    <source>
        <dbReference type="ARBA" id="ARBA00005982"/>
    </source>
</evidence>
<dbReference type="PROSITE" id="PS01022">
    <property type="entry name" value="PTR2_1"/>
    <property type="match status" value="2"/>
</dbReference>
<dbReference type="GO" id="GO:0006412">
    <property type="term" value="P:translation"/>
    <property type="evidence" value="ECO:0007669"/>
    <property type="project" value="InterPro"/>
</dbReference>
<dbReference type="GO" id="GO:0071916">
    <property type="term" value="F:dipeptide transmembrane transporter activity"/>
    <property type="evidence" value="ECO:0007669"/>
    <property type="project" value="InterPro"/>
</dbReference>